<dbReference type="OrthoDB" id="9788409at2"/>
<dbReference type="Proteomes" id="UP000001399">
    <property type="component" value="Chromosome"/>
</dbReference>
<keyword evidence="1" id="KW-0732">Signal</keyword>
<keyword evidence="3" id="KW-1185">Reference proteome</keyword>
<gene>
    <name evidence="2" type="ordered locus">Rvan_1705</name>
</gene>
<evidence type="ECO:0000256" key="1">
    <source>
        <dbReference type="SAM" id="SignalP"/>
    </source>
</evidence>
<dbReference type="STRING" id="648757.Rvan_1705"/>
<dbReference type="GO" id="GO:0005829">
    <property type="term" value="C:cytosol"/>
    <property type="evidence" value="ECO:0007669"/>
    <property type="project" value="TreeGrafter"/>
</dbReference>
<name>E3HYX8_RHOVT</name>
<organism evidence="2 3">
    <name type="scientific">Rhodomicrobium vannielii (strain ATCC 17100 / DSM 162 / LMG 4299 / NCIMB 10020 / ATH 3.1.1)</name>
    <dbReference type="NCBI Taxonomy" id="648757"/>
    <lineage>
        <taxon>Bacteria</taxon>
        <taxon>Pseudomonadati</taxon>
        <taxon>Pseudomonadota</taxon>
        <taxon>Alphaproteobacteria</taxon>
        <taxon>Hyphomicrobiales</taxon>
        <taxon>Hyphomicrobiaceae</taxon>
        <taxon>Rhodomicrobium</taxon>
    </lineage>
</organism>
<accession>E3HYX8</accession>
<reference evidence="3" key="1">
    <citation type="journal article" date="2011" name="J. Bacteriol.">
        <title>Genome sequences of eight morphologically diverse alphaproteobacteria.</title>
        <authorList>
            <consortium name="US DOE Joint Genome Institute"/>
            <person name="Brown P.J."/>
            <person name="Kysela D.T."/>
            <person name="Buechlein A."/>
            <person name="Hemmerich C."/>
            <person name="Brun Y.V."/>
        </authorList>
    </citation>
    <scope>NUCLEOTIDE SEQUENCE [LARGE SCALE GENOMIC DNA]</scope>
    <source>
        <strain evidence="3">ATCC 17100 / ATH 3.1.1 / DSM 162 / LMG 4299</strain>
    </source>
</reference>
<dbReference type="Pfam" id="PF05981">
    <property type="entry name" value="CreA"/>
    <property type="match status" value="1"/>
</dbReference>
<dbReference type="InterPro" id="IPR010292">
    <property type="entry name" value="Uncharacterised_CreA"/>
</dbReference>
<feature type="chain" id="PRO_5003171564" evidence="1">
    <location>
        <begin position="28"/>
        <end position="161"/>
    </location>
</feature>
<dbReference type="HOGENOM" id="CLU_109726_1_1_5"/>
<protein>
    <submittedName>
        <fullName evidence="2">CreA family protein</fullName>
    </submittedName>
</protein>
<feature type="signal peptide" evidence="1">
    <location>
        <begin position="1"/>
        <end position="27"/>
    </location>
</feature>
<proteinExistence type="predicted"/>
<dbReference type="RefSeq" id="WP_013419349.1">
    <property type="nucleotide sequence ID" value="NC_014664.1"/>
</dbReference>
<dbReference type="PANTHER" id="PTHR37952:SF2">
    <property type="entry name" value="PROTEIN CREA"/>
    <property type="match status" value="1"/>
</dbReference>
<sequence>MERNVGGKLLISAVLALTALAGGAARADDIGCISTAFRLIGKNDKVCVSAFDDPKVPGVACHIAQAKTGGLGGTIGLAEDPSRFSIACRQVGPITVDIGKLGENEEVYSDRTSIFFKKTHVYRTVDKKRNTLVYVAISDKLIEGSPQNSISTVPVMPWAAR</sequence>
<dbReference type="PANTHER" id="PTHR37952">
    <property type="match status" value="1"/>
</dbReference>
<evidence type="ECO:0000313" key="2">
    <source>
        <dbReference type="EMBL" id="ADP70953.1"/>
    </source>
</evidence>
<dbReference type="EMBL" id="CP002292">
    <property type="protein sequence ID" value="ADP70953.1"/>
    <property type="molecule type" value="Genomic_DNA"/>
</dbReference>
<dbReference type="PIRSF" id="PIRSF003174">
    <property type="entry name" value="CreA"/>
    <property type="match status" value="1"/>
</dbReference>
<dbReference type="eggNOG" id="COG3045">
    <property type="taxonomic scope" value="Bacteria"/>
</dbReference>
<dbReference type="KEGG" id="rva:Rvan_1705"/>
<evidence type="ECO:0000313" key="3">
    <source>
        <dbReference type="Proteomes" id="UP000001399"/>
    </source>
</evidence>
<dbReference type="AlphaFoldDB" id="E3HYX8"/>